<dbReference type="KEGG" id="mamp:MAMA39_05430"/>
<reference evidence="3 4" key="1">
    <citation type="journal article" date="2015" name="Clin. Infect. Dis.">
        <title>Genomic Investigations unmask Mycoplasma amphoriforme, a new respiratory pathogen.</title>
        <authorList>
            <person name="Gillespie S.H."/>
            <person name="Ling C.L."/>
            <person name="Oravcova K."/>
            <person name="Pinheiro M."/>
            <person name="Wells L."/>
            <person name="Bryant J.M."/>
            <person name="McHugh T.D."/>
            <person name="Bebear C."/>
            <person name="Webster D."/>
            <person name="Harris S.R."/>
            <person name="Seth-Smith H.M."/>
            <person name="Thomson N.R."/>
        </authorList>
    </citation>
    <scope>NUCLEOTIDE SEQUENCE [LARGE SCALE GENOMIC DNA]</scope>
    <source>
        <strain evidence="3 4">A39</strain>
    </source>
</reference>
<feature type="region of interest" description="Disordered" evidence="1">
    <location>
        <begin position="29"/>
        <end position="62"/>
    </location>
</feature>
<name>A0A292IIE9_9MOLU</name>
<gene>
    <name evidence="3" type="ORF">MAMA39_05430</name>
</gene>
<organism evidence="3 4">
    <name type="scientific">Mycoplasma amphoriforme A39</name>
    <dbReference type="NCBI Taxonomy" id="572419"/>
    <lineage>
        <taxon>Bacteria</taxon>
        <taxon>Bacillati</taxon>
        <taxon>Mycoplasmatota</taxon>
        <taxon>Mollicutes</taxon>
        <taxon>Mycoplasmataceae</taxon>
        <taxon>Mycoplasma</taxon>
    </lineage>
</organism>
<evidence type="ECO:0000256" key="2">
    <source>
        <dbReference type="SAM" id="SignalP"/>
    </source>
</evidence>
<keyword evidence="4" id="KW-1185">Reference proteome</keyword>
<sequence length="77" mass="7940">MKKFKKKFLLTGLALAVPLVGAIASACSEVSQDGPTPPTGGNNGGTTGSGSGGTTSLRRNSENILENLPMFFLDLEK</sequence>
<accession>A0A292IIE9</accession>
<feature type="compositionally biased region" description="Gly residues" evidence="1">
    <location>
        <begin position="41"/>
        <end position="53"/>
    </location>
</feature>
<dbReference type="EMBL" id="HG937516">
    <property type="protein sequence ID" value="CDN40660.1"/>
    <property type="molecule type" value="Genomic_DNA"/>
</dbReference>
<dbReference type="PROSITE" id="PS51257">
    <property type="entry name" value="PROKAR_LIPOPROTEIN"/>
    <property type="match status" value="1"/>
</dbReference>
<proteinExistence type="predicted"/>
<dbReference type="Proteomes" id="UP000261764">
    <property type="component" value="Chromosome I"/>
</dbReference>
<evidence type="ECO:0008006" key="5">
    <source>
        <dbReference type="Google" id="ProtNLM"/>
    </source>
</evidence>
<evidence type="ECO:0000313" key="4">
    <source>
        <dbReference type="Proteomes" id="UP000261764"/>
    </source>
</evidence>
<evidence type="ECO:0000256" key="1">
    <source>
        <dbReference type="SAM" id="MobiDB-lite"/>
    </source>
</evidence>
<dbReference type="RefSeq" id="WP_343251289.1">
    <property type="nucleotide sequence ID" value="NZ_HG937516.1"/>
</dbReference>
<evidence type="ECO:0000313" key="3">
    <source>
        <dbReference type="EMBL" id="CDN40660.1"/>
    </source>
</evidence>
<feature type="chain" id="PRO_5012742211" description="Variable surface lipoprotein" evidence="2">
    <location>
        <begin position="27"/>
        <end position="77"/>
    </location>
</feature>
<dbReference type="AlphaFoldDB" id="A0A292IIE9"/>
<feature type="signal peptide" evidence="2">
    <location>
        <begin position="1"/>
        <end position="26"/>
    </location>
</feature>
<protein>
    <recommendedName>
        <fullName evidence="5">Variable surface lipoprotein</fullName>
    </recommendedName>
</protein>
<keyword evidence="2" id="KW-0732">Signal</keyword>